<evidence type="ECO:0000313" key="4">
    <source>
        <dbReference type="EMBL" id="KQJ94045.1"/>
    </source>
</evidence>
<feature type="compositionally biased region" description="Basic and acidic residues" evidence="2">
    <location>
        <begin position="338"/>
        <end position="375"/>
    </location>
</feature>
<dbReference type="PANTHER" id="PTHR12354:SF11">
    <property type="entry name" value="OS02G0219050 PROTEIN"/>
    <property type="match status" value="1"/>
</dbReference>
<dbReference type="EMBL" id="CM000882">
    <property type="protein sequence ID" value="KQJ94045.1"/>
    <property type="molecule type" value="Genomic_DNA"/>
</dbReference>
<sequence length="375" mass="40928">MASVRMSRRNNDADVVGECIEKLHEKRRAAREDGVKALVAALEGLVPVDELDYRYFTVFDRCCASLLLRKARLAYRAIGLLALTVDPAPDAGCSKDILDKSLPILEKTLQSSSSSDAAAALECLAAVTLAGARRLEDAAPSMKAVLGVIERTAGEDTSTDLVVLPAAVSAFSVLLTTAGDLLRTCRWGSFREVMIPFGGLAELLESGNPAVRMAAGEVLAVCAELNLTRHASPGDQEALETRVFELAYEAGDNEDQQVLFQKIAAVLSDEECPKPEESMAPPPSSSSGRGVLRTSTLARMVQLNFLKRFLGKGFDKHVQGNPLFREEDSSVAVADELPTEKIRQRDCRTEKQRSSARRMDRDIGWESKNRFPHYD</sequence>
<comment type="similarity">
    <text evidence="1">Belongs to the IFRD family.</text>
</comment>
<organism evidence="4">
    <name type="scientific">Brachypodium distachyon</name>
    <name type="common">Purple false brome</name>
    <name type="synonym">Trachynia distachya</name>
    <dbReference type="NCBI Taxonomy" id="15368"/>
    <lineage>
        <taxon>Eukaryota</taxon>
        <taxon>Viridiplantae</taxon>
        <taxon>Streptophyta</taxon>
        <taxon>Embryophyta</taxon>
        <taxon>Tracheophyta</taxon>
        <taxon>Spermatophyta</taxon>
        <taxon>Magnoliopsida</taxon>
        <taxon>Liliopsida</taxon>
        <taxon>Poales</taxon>
        <taxon>Poaceae</taxon>
        <taxon>BOP clade</taxon>
        <taxon>Pooideae</taxon>
        <taxon>Stipodae</taxon>
        <taxon>Brachypodieae</taxon>
        <taxon>Brachypodium</taxon>
    </lineage>
</organism>
<reference evidence="4" key="2">
    <citation type="submission" date="2017-06" db="EMBL/GenBank/DDBJ databases">
        <title>WGS assembly of Brachypodium distachyon.</title>
        <authorList>
            <consortium name="The International Brachypodium Initiative"/>
            <person name="Lucas S."/>
            <person name="Harmon-Smith M."/>
            <person name="Lail K."/>
            <person name="Tice H."/>
            <person name="Grimwood J."/>
            <person name="Bruce D."/>
            <person name="Barry K."/>
            <person name="Shu S."/>
            <person name="Lindquist E."/>
            <person name="Wang M."/>
            <person name="Pitluck S."/>
            <person name="Vogel J.P."/>
            <person name="Garvin D.F."/>
            <person name="Mockler T.C."/>
            <person name="Schmutz J."/>
            <person name="Rokhsar D."/>
            <person name="Bevan M.W."/>
        </authorList>
    </citation>
    <scope>NUCLEOTIDE SEQUENCE</scope>
    <source>
        <strain evidence="4">Bd21</strain>
    </source>
</reference>
<name>A0A0Q3LNH0_BRADI</name>
<dbReference type="InterPro" id="IPR039777">
    <property type="entry name" value="IFRD"/>
</dbReference>
<dbReference type="KEGG" id="bdi:104583473"/>
<accession>A0A0Q3LNH0</accession>
<keyword evidence="6" id="KW-1185">Reference proteome</keyword>
<dbReference type="Proteomes" id="UP000008810">
    <property type="component" value="Chromosome 3"/>
</dbReference>
<dbReference type="InterPro" id="IPR016024">
    <property type="entry name" value="ARM-type_fold"/>
</dbReference>
<dbReference type="AlphaFoldDB" id="A0A0Q3LNH0"/>
<proteinExistence type="inferred from homology"/>
<dbReference type="SUPFAM" id="SSF48371">
    <property type="entry name" value="ARM repeat"/>
    <property type="match status" value="1"/>
</dbReference>
<dbReference type="InterPro" id="IPR007701">
    <property type="entry name" value="Interferon-rel_develop_reg_N"/>
</dbReference>
<evidence type="ECO:0000313" key="5">
    <source>
        <dbReference type="EnsemblPlants" id="KQJ94045"/>
    </source>
</evidence>
<protein>
    <recommendedName>
        <fullName evidence="3">Interferon-related developmental regulator N-terminal domain-containing protein</fullName>
    </recommendedName>
</protein>
<reference evidence="4 5" key="1">
    <citation type="journal article" date="2010" name="Nature">
        <title>Genome sequencing and analysis of the model grass Brachypodium distachyon.</title>
        <authorList>
            <consortium name="International Brachypodium Initiative"/>
        </authorList>
    </citation>
    <scope>NUCLEOTIDE SEQUENCE [LARGE SCALE GENOMIC DNA]</scope>
    <source>
        <strain evidence="4">Bd21</strain>
        <strain evidence="5">cv. Bd21</strain>
    </source>
</reference>
<dbReference type="GeneID" id="104583473"/>
<dbReference type="RefSeq" id="XP_014756144.1">
    <property type="nucleotide sequence ID" value="XM_014900658.2"/>
</dbReference>
<dbReference type="OrthoDB" id="18978at2759"/>
<reference evidence="5" key="3">
    <citation type="submission" date="2018-08" db="UniProtKB">
        <authorList>
            <consortium name="EnsemblPlants"/>
        </authorList>
    </citation>
    <scope>IDENTIFICATION</scope>
    <source>
        <strain evidence="5">cv. Bd21</strain>
    </source>
</reference>
<evidence type="ECO:0000256" key="1">
    <source>
        <dbReference type="ARBA" id="ARBA00008828"/>
    </source>
</evidence>
<evidence type="ECO:0000313" key="6">
    <source>
        <dbReference type="Proteomes" id="UP000008810"/>
    </source>
</evidence>
<dbReference type="Pfam" id="PF05004">
    <property type="entry name" value="IFRD"/>
    <property type="match status" value="1"/>
</dbReference>
<feature type="region of interest" description="Disordered" evidence="2">
    <location>
        <begin position="328"/>
        <end position="375"/>
    </location>
</feature>
<evidence type="ECO:0000259" key="3">
    <source>
        <dbReference type="Pfam" id="PF05004"/>
    </source>
</evidence>
<gene>
    <name evidence="5" type="primary">LOC104583473</name>
    <name evidence="4" type="ORF">BRADI_3g08172v3</name>
</gene>
<feature type="domain" description="Interferon-related developmental regulator N-terminal" evidence="3">
    <location>
        <begin position="10"/>
        <end position="240"/>
    </location>
</feature>
<feature type="region of interest" description="Disordered" evidence="2">
    <location>
        <begin position="271"/>
        <end position="290"/>
    </location>
</feature>
<dbReference type="PANTHER" id="PTHR12354">
    <property type="entry name" value="INTERFERON-RELATED DEVELOPMENTAL REGULATOR"/>
    <property type="match status" value="1"/>
</dbReference>
<dbReference type="Gramene" id="KQJ94045">
    <property type="protein sequence ID" value="KQJ94045"/>
    <property type="gene ID" value="BRADI_3g08172v3"/>
</dbReference>
<dbReference type="EnsemblPlants" id="KQJ94045">
    <property type="protein sequence ID" value="KQJ94045"/>
    <property type="gene ID" value="BRADI_3g08172v3"/>
</dbReference>
<dbReference type="STRING" id="15368.A0A0Q3LNH0"/>
<evidence type="ECO:0000256" key="2">
    <source>
        <dbReference type="SAM" id="MobiDB-lite"/>
    </source>
</evidence>